<protein>
    <recommendedName>
        <fullName evidence="4">EF-hand domain-containing protein</fullName>
    </recommendedName>
</protein>
<feature type="region of interest" description="Disordered" evidence="1">
    <location>
        <begin position="183"/>
        <end position="205"/>
    </location>
</feature>
<proteinExistence type="predicted"/>
<feature type="compositionally biased region" description="Basic and acidic residues" evidence="1">
    <location>
        <begin position="33"/>
        <end position="52"/>
    </location>
</feature>
<evidence type="ECO:0008006" key="4">
    <source>
        <dbReference type="Google" id="ProtNLM"/>
    </source>
</evidence>
<name>A0A7J7HJ32_CAMSI</name>
<organism evidence="2 3">
    <name type="scientific">Camellia sinensis</name>
    <name type="common">Tea plant</name>
    <name type="synonym">Thea sinensis</name>
    <dbReference type="NCBI Taxonomy" id="4442"/>
    <lineage>
        <taxon>Eukaryota</taxon>
        <taxon>Viridiplantae</taxon>
        <taxon>Streptophyta</taxon>
        <taxon>Embryophyta</taxon>
        <taxon>Tracheophyta</taxon>
        <taxon>Spermatophyta</taxon>
        <taxon>Magnoliopsida</taxon>
        <taxon>eudicotyledons</taxon>
        <taxon>Gunneridae</taxon>
        <taxon>Pentapetalae</taxon>
        <taxon>asterids</taxon>
        <taxon>Ericales</taxon>
        <taxon>Theaceae</taxon>
        <taxon>Camellia</taxon>
    </lineage>
</organism>
<feature type="region of interest" description="Disordered" evidence="1">
    <location>
        <begin position="1"/>
        <end position="114"/>
    </location>
</feature>
<evidence type="ECO:0000313" key="2">
    <source>
        <dbReference type="EMBL" id="KAF5952910.1"/>
    </source>
</evidence>
<gene>
    <name evidence="2" type="ORF">HYC85_010854</name>
</gene>
<dbReference type="EMBL" id="JACBKZ010000004">
    <property type="protein sequence ID" value="KAF5952910.1"/>
    <property type="molecule type" value="Genomic_DNA"/>
</dbReference>
<accession>A0A7J7HJ32</accession>
<feature type="compositionally biased region" description="Basic and acidic residues" evidence="1">
    <location>
        <begin position="74"/>
        <end position="94"/>
    </location>
</feature>
<dbReference type="AlphaFoldDB" id="A0A7J7HJ32"/>
<reference evidence="3" key="1">
    <citation type="journal article" date="2020" name="Nat. Commun.">
        <title>Genome assembly of wild tea tree DASZ reveals pedigree and selection history of tea varieties.</title>
        <authorList>
            <person name="Zhang W."/>
            <person name="Zhang Y."/>
            <person name="Qiu H."/>
            <person name="Guo Y."/>
            <person name="Wan H."/>
            <person name="Zhang X."/>
            <person name="Scossa F."/>
            <person name="Alseekh S."/>
            <person name="Zhang Q."/>
            <person name="Wang P."/>
            <person name="Xu L."/>
            <person name="Schmidt M.H."/>
            <person name="Jia X."/>
            <person name="Li D."/>
            <person name="Zhu A."/>
            <person name="Guo F."/>
            <person name="Chen W."/>
            <person name="Ni D."/>
            <person name="Usadel B."/>
            <person name="Fernie A.R."/>
            <person name="Wen W."/>
        </authorList>
    </citation>
    <scope>NUCLEOTIDE SEQUENCE [LARGE SCALE GENOMIC DNA]</scope>
    <source>
        <strain evidence="3">cv. G240</strain>
    </source>
</reference>
<feature type="compositionally biased region" description="Basic and acidic residues" evidence="1">
    <location>
        <begin position="183"/>
        <end position="195"/>
    </location>
</feature>
<reference evidence="2 3" key="2">
    <citation type="submission" date="2020-07" db="EMBL/GenBank/DDBJ databases">
        <title>Genome assembly of wild tea tree DASZ reveals pedigree and selection history of tea varieties.</title>
        <authorList>
            <person name="Zhang W."/>
        </authorList>
    </citation>
    <scope>NUCLEOTIDE SEQUENCE [LARGE SCALE GENOMIC DNA]</scope>
    <source>
        <strain evidence="3">cv. G240</strain>
        <tissue evidence="2">Leaf</tissue>
    </source>
</reference>
<keyword evidence="3" id="KW-1185">Reference proteome</keyword>
<comment type="caution">
    <text evidence="2">The sequence shown here is derived from an EMBL/GenBank/DDBJ whole genome shotgun (WGS) entry which is preliminary data.</text>
</comment>
<evidence type="ECO:0000256" key="1">
    <source>
        <dbReference type="SAM" id="MobiDB-lite"/>
    </source>
</evidence>
<dbReference type="Proteomes" id="UP000593564">
    <property type="component" value="Unassembled WGS sequence"/>
</dbReference>
<evidence type="ECO:0000313" key="3">
    <source>
        <dbReference type="Proteomes" id="UP000593564"/>
    </source>
</evidence>
<sequence length="323" mass="36370">MIRDDLSDSDTQENDSNSSSEDLETPNNGETQKMSEYEKQRMKRMESNRARMEALGLQKMASSLMGSVKKTKKKTEPKGKAKIVEEDEEYKPPEMDEGLSSSSDDEEFVGEGKSRVVKKKNLTPKSKVPAQKLMSNSDFVDDDEALMQAIALSLKDSVECSDVGCSGLSQSADLHLTDGMINERKGKAYSQEDTRKRKRKKPQVTSQVQMTEDELVLHFFQFDESGKGGISLRDLKRVAAAHDFTWTDKFEVVNFVSIFLKVKDGSSLRWQASVSSCILKKAQPHNLIEDEVTIKIECLIIFNLKHLLTIDEGSPRILDKNQC</sequence>